<gene>
    <name evidence="2" type="ORF">E3O32_00985</name>
</gene>
<comment type="caution">
    <text evidence="2">The sequence shown here is derived from an EMBL/GenBank/DDBJ whole genome shotgun (WGS) entry which is preliminary data.</text>
</comment>
<dbReference type="InterPro" id="IPR013879">
    <property type="entry name" value="DUF1761"/>
</dbReference>
<feature type="transmembrane region" description="Helical" evidence="1">
    <location>
        <begin position="112"/>
        <end position="139"/>
    </location>
</feature>
<evidence type="ECO:0000313" key="2">
    <source>
        <dbReference type="EMBL" id="TFC07749.1"/>
    </source>
</evidence>
<name>A0A4R8WH39_9MICO</name>
<keyword evidence="1" id="KW-0472">Membrane</keyword>
<dbReference type="Proteomes" id="UP000297643">
    <property type="component" value="Unassembled WGS sequence"/>
</dbReference>
<dbReference type="Pfam" id="PF08570">
    <property type="entry name" value="DUF1761"/>
    <property type="match status" value="1"/>
</dbReference>
<protein>
    <submittedName>
        <fullName evidence="2">DUF1761 domain-containing protein</fullName>
    </submittedName>
</protein>
<keyword evidence="3" id="KW-1185">Reference proteome</keyword>
<feature type="transmembrane region" description="Helical" evidence="1">
    <location>
        <begin position="80"/>
        <end position="100"/>
    </location>
</feature>
<proteinExistence type="predicted"/>
<feature type="transmembrane region" description="Helical" evidence="1">
    <location>
        <begin position="6"/>
        <end position="26"/>
    </location>
</feature>
<keyword evidence="1" id="KW-0812">Transmembrane</keyword>
<dbReference type="EMBL" id="SOFM01000004">
    <property type="protein sequence ID" value="TFC07749.1"/>
    <property type="molecule type" value="Genomic_DNA"/>
</dbReference>
<dbReference type="RefSeq" id="WP_134506102.1">
    <property type="nucleotide sequence ID" value="NZ_SOFM01000004.1"/>
</dbReference>
<dbReference type="AlphaFoldDB" id="A0A4R8WH39"/>
<organism evidence="2 3">
    <name type="scientific">Cryobacterium mannosilyticum</name>
    <dbReference type="NCBI Taxonomy" id="1259190"/>
    <lineage>
        <taxon>Bacteria</taxon>
        <taxon>Bacillati</taxon>
        <taxon>Actinomycetota</taxon>
        <taxon>Actinomycetes</taxon>
        <taxon>Micrococcales</taxon>
        <taxon>Microbacteriaceae</taxon>
        <taxon>Cryobacterium</taxon>
    </lineage>
</organism>
<feature type="transmembrane region" description="Helical" evidence="1">
    <location>
        <begin position="53"/>
        <end position="74"/>
    </location>
</feature>
<sequence length="142" mass="15344">MVPEINIWAVLLATVSSMVVGSVWYSRRAFGTYWMKAVGHDEESMRTGSAAPLILTVIVSFITAWVLAGAAAIAQNFYGGSFLANSLLTSVILWAGFTAARMATHDAFDRRPWGLTVLNIVHELVTLLLMALIIGLFGISAL</sequence>
<evidence type="ECO:0000256" key="1">
    <source>
        <dbReference type="SAM" id="Phobius"/>
    </source>
</evidence>
<evidence type="ECO:0000313" key="3">
    <source>
        <dbReference type="Proteomes" id="UP000297643"/>
    </source>
</evidence>
<reference evidence="2 3" key="1">
    <citation type="submission" date="2019-03" db="EMBL/GenBank/DDBJ databases">
        <title>Genomics of glacier-inhabiting Cryobacterium strains.</title>
        <authorList>
            <person name="Liu Q."/>
            <person name="Xin Y.-H."/>
        </authorList>
    </citation>
    <scope>NUCLEOTIDE SEQUENCE [LARGE SCALE GENOMIC DNA]</scope>
    <source>
        <strain evidence="2 3">RHLT2-21</strain>
    </source>
</reference>
<keyword evidence="1" id="KW-1133">Transmembrane helix</keyword>
<accession>A0A4R8WH39</accession>